<dbReference type="Pfam" id="PF13671">
    <property type="entry name" value="AAA_33"/>
    <property type="match status" value="1"/>
</dbReference>
<dbReference type="Gene3D" id="3.40.50.300">
    <property type="entry name" value="P-loop containing nucleotide triphosphate hydrolases"/>
    <property type="match status" value="1"/>
</dbReference>
<gene>
    <name evidence="1" type="ORF">SAMN05216260_101306</name>
</gene>
<proteinExistence type="predicted"/>
<accession>A0A1G7C0F9</accession>
<dbReference type="GO" id="GO:0016301">
    <property type="term" value="F:kinase activity"/>
    <property type="evidence" value="ECO:0007669"/>
    <property type="project" value="UniProtKB-KW"/>
</dbReference>
<dbReference type="PANTHER" id="PTHR37807:SF3">
    <property type="entry name" value="OS07G0160300 PROTEIN"/>
    <property type="match status" value="1"/>
</dbReference>
<keyword evidence="1" id="KW-0808">Transferase</keyword>
<reference evidence="1 2" key="1">
    <citation type="submission" date="2016-10" db="EMBL/GenBank/DDBJ databases">
        <authorList>
            <person name="de Groot N.N."/>
        </authorList>
    </citation>
    <scope>NUCLEOTIDE SEQUENCE [LARGE SCALE GENOMIC DNA]</scope>
    <source>
        <strain evidence="1 2">CGMCC 4.1859</strain>
    </source>
</reference>
<dbReference type="SUPFAM" id="SSF52540">
    <property type="entry name" value="P-loop containing nucleoside triphosphate hydrolases"/>
    <property type="match status" value="1"/>
</dbReference>
<dbReference type="AlphaFoldDB" id="A0A1G7C0F9"/>
<evidence type="ECO:0000313" key="2">
    <source>
        <dbReference type="Proteomes" id="UP000198614"/>
    </source>
</evidence>
<dbReference type="PANTHER" id="PTHR37807">
    <property type="entry name" value="OS07G0160300 PROTEIN"/>
    <property type="match status" value="1"/>
</dbReference>
<sequence length="198" mass="20720">MLSAGPSDGLSAGPPVWDSARMLIAMAGLPAAGKSSVAEALGRVLPAPVVSVDPVEAAMWRAGVEHGQPTGLAAYLVAEAVADGVLALGQSVIVDAVNAVEAARRQWRTLAGRHGVPVVFLEVVCSDPAVHRRRLEGRSRDIPGFEEPTWEAVEETRAAFEPWTDRRLVLDALADPASNLAEAWAYVAAAAPPPRPAP</sequence>
<keyword evidence="1" id="KW-0418">Kinase</keyword>
<dbReference type="EMBL" id="FNAX01000001">
    <property type="protein sequence ID" value="SDE32176.1"/>
    <property type="molecule type" value="Genomic_DNA"/>
</dbReference>
<evidence type="ECO:0000313" key="1">
    <source>
        <dbReference type="EMBL" id="SDE32176.1"/>
    </source>
</evidence>
<dbReference type="InterPro" id="IPR027417">
    <property type="entry name" value="P-loop_NTPase"/>
</dbReference>
<name>A0A1G7C0F9_9ACTN</name>
<organism evidence="1 2">
    <name type="scientific">Streptomyces griseoaurantiacus</name>
    <dbReference type="NCBI Taxonomy" id="68213"/>
    <lineage>
        <taxon>Bacteria</taxon>
        <taxon>Bacillati</taxon>
        <taxon>Actinomycetota</taxon>
        <taxon>Actinomycetes</taxon>
        <taxon>Kitasatosporales</taxon>
        <taxon>Streptomycetaceae</taxon>
        <taxon>Streptomyces</taxon>
        <taxon>Streptomyces aurantiacus group</taxon>
    </lineage>
</organism>
<dbReference type="Proteomes" id="UP000198614">
    <property type="component" value="Unassembled WGS sequence"/>
</dbReference>
<protein>
    <submittedName>
        <fullName evidence="1">Predicted kinase</fullName>
    </submittedName>
</protein>